<dbReference type="InterPro" id="IPR026341">
    <property type="entry name" value="T9SS_type_B"/>
</dbReference>
<feature type="compositionally biased region" description="Polar residues" evidence="1">
    <location>
        <begin position="324"/>
        <end position="337"/>
    </location>
</feature>
<feature type="region of interest" description="Disordered" evidence="1">
    <location>
        <begin position="324"/>
        <end position="350"/>
    </location>
</feature>
<protein>
    <submittedName>
        <fullName evidence="3">T9SS type B sorting domain-containing protein</fullName>
    </submittedName>
</protein>
<dbReference type="Pfam" id="PF13585">
    <property type="entry name" value="CHU_C"/>
    <property type="match status" value="1"/>
</dbReference>
<name>A0A556N696_9FLAO</name>
<dbReference type="Proteomes" id="UP000316008">
    <property type="component" value="Unassembled WGS sequence"/>
</dbReference>
<comment type="caution">
    <text evidence="3">The sequence shown here is derived from an EMBL/GenBank/DDBJ whole genome shotgun (WGS) entry which is preliminary data.</text>
</comment>
<proteinExistence type="predicted"/>
<evidence type="ECO:0000259" key="2">
    <source>
        <dbReference type="PROSITE" id="PS50093"/>
    </source>
</evidence>
<dbReference type="InterPro" id="IPR013783">
    <property type="entry name" value="Ig-like_fold"/>
</dbReference>
<keyword evidence="4" id="KW-1185">Reference proteome</keyword>
<evidence type="ECO:0000313" key="3">
    <source>
        <dbReference type="EMBL" id="TSJ47593.1"/>
    </source>
</evidence>
<evidence type="ECO:0000313" key="4">
    <source>
        <dbReference type="Proteomes" id="UP000316008"/>
    </source>
</evidence>
<feature type="domain" description="PKD" evidence="2">
    <location>
        <begin position="1998"/>
        <end position="2077"/>
    </location>
</feature>
<dbReference type="NCBIfam" id="TIGR04131">
    <property type="entry name" value="Bac_Flav_CTERM"/>
    <property type="match status" value="1"/>
</dbReference>
<reference evidence="3 4" key="1">
    <citation type="submission" date="2019-07" db="EMBL/GenBank/DDBJ databases">
        <authorList>
            <person name="Huq M.A."/>
        </authorList>
    </citation>
    <scope>NUCLEOTIDE SEQUENCE [LARGE SCALE GENOMIC DNA]</scope>
    <source>
        <strain evidence="3 4">MAH-3</strain>
    </source>
</reference>
<accession>A0A556N696</accession>
<dbReference type="Pfam" id="PF13573">
    <property type="entry name" value="SprB"/>
    <property type="match status" value="11"/>
</dbReference>
<dbReference type="EMBL" id="VLPL01000001">
    <property type="protein sequence ID" value="TSJ47593.1"/>
    <property type="molecule type" value="Genomic_DNA"/>
</dbReference>
<dbReference type="Gene3D" id="2.60.40.10">
    <property type="entry name" value="Immunoglobulins"/>
    <property type="match status" value="3"/>
</dbReference>
<sequence length="2261" mass="231565">MKMKIQPAKQDMGYIRIALSVILFLSASLVFGQPGKNGAVTITALNTVVNCYSPVTNNVTAGSNQVTVNNSGGNNCNWECGDMVMIYQAQGASINTSDSPSYGDITAYNSSGLYEFNYVSAYNGNTVTLQNPLANNYTASGRIQLIKVPSYTTLTVNAGASIVPMIWQDGGNFRRGGVVAIHCVGTITVNGMIQANGSGFRPGATEQNTSSAGATFVASYVSASSNDGAEKGESIAGFGTEYATGAYNRGAPANGGGGGNGHNAGGGGGANGLNGTPWNGQGIMCSSCPGAAAWLLDPYVVANGNVLTTSSGGGRGGYSYGSSNQNALSTAPSNTNWGGDYRDPNGGLGGRPLVISPQTRIFFGGGGGAGDSNNGSNAPGGTGGGIVYIIAPNIAGSGSIRAQGGAAVNQISTSNGAWNDAPAGGGGGGTVIIKGTVANSLTLDVTGGKGGDQGALGNESEGPGGGGGGGYIAITAGSPTQIIAGGQSGMTLSSSLTEFVQNGATDGGTGQTGTIPSTFITYTVTDISATVNTPVCVGNAINFTSVVSTPGGTYAWTGPNGYTSTAANPTIASAALTHSGNYQVIYTTPGGCKDTFLLAVVVNPNPVIALTGTNLSCATPCNGSVALNITTPTTPAYTFAWSNGATTQNISGLCAGNYSVVMTDANTCNTTANVTITAPTAVTATLATVNATCNNTCNGSIAVTASGGTPGYQYSLNGAPNQGSNSYTALCDGAYTVLVTDANGCSITVNTTVTEPPVLTLSLVSTVPSTCATNNGSLTVSASGGTPAYQFTVGAVTQPSGTFSGLAPGTYTVIVTDANGCTKTLSVTVNSTVSPTASILSQQPVSCFGGFNGSAVIGVSGGNPGYTFSLSPGPTNQSSNVFNNLSAGSYTATVTDINGCTATVPLTITQPTQLTYTTSITNATCNGLCNGQIQITPSGGTAPYDYSHDNGLTFTPANPITNLCAGNVELVVRDSKGCLTNSTVNITQPTPLSATFTSIDPVCNGSCDGSITVTPSGGVPTYNYSLNGGASQPSNTILNVCSGTQDVVITDANGCTFEVNPVLVDPPAIQIDLVDMIESNCGFNNGELIVSATGPNPGFIYSMNGGPGQPSGTFSNLYAGAYDMVATDVLGCEVHEFFGVNDIEMDGILITQTDPLCYGSTDGTVEVTNVNGAAPISYELDNSGMTQFSGFFPSLGAGSHIVVISDAGNCVFTIPFTMNQPDPLVFDPLVTNVACYGASTGEIQFTDTTGGTPSYMFSIDGGSNFSSGGFFDNLPVGNYDLAMTDVNGCMEFGSVVITQTLPIEISNNKVDLTCFNNSTGFIQLGATGGNSGYQYSIDNGANFTATSSFTSLTAQTYNVVVMDQEGCLQDTTITLTEPAPLVAAATPTDVLCNNACDGLISGSASGGTVNYLFSVDGGIIFNANGSFSNLCAGPYDLIVNDFNNCADTVTTIIGSPAGVSLTVTLTPSTCENSNGEITMSLTGGTMPYNYSIDNGANFTTTNVFSSLMADDYPLLAADANGCSVDSLVTVVNMASPVISGVYVTEPTCYSVCDGIAQVSAAGGTGALSFMINGVSQTDSLFNGLCAGTYDVVITDVNACTDTLNIVIDQPDTLTFTTMATNLTCFQNQTGAIAVTVTGGTAPYNYSYDGGVTFGLVNNAQVLSAGNYTVVVRDDNNCQATGTETLTQPALLTATLNLTDPTCFAFCNGSAVANASGGTLNYTYHWNGVAGASNTNPNLCSGNYTLEITDANNCSFDTTYVISDPAEFVIDSVGHTNATCNTFCDGTATIYAVGAVSYSFDNGGTFGPSNTLSSLCAQAYQVQATNAAGCIAVGSVGIEEPLPVQLFATADSLMCTGDTIPLYAIAFGGTAPYTYTWSNGFVGQTQDVIQSVPGTYTVSVTDQNGCTTAAPSSVNLTMLPILAFTITGDTSICSGNNLVLQVNVTDGAPAYVYQWSTSANDTLDQITVNPVVPTLYSVSISDVCVTADTNVQVNMYAVPTAQFVTSAASGCSPLNITFSNDLAITNLQNCTWTFSDGQTFSGCGSINAQFTSPGCYDAAFTATTTDGCPVSGAFTSAVCVYDNPTANFTYAPQLPSELENHVEFTNLSYGATAFDWTFGTSYGTSTLENPSHTFYGVSPDETVNVCLLAISEYGCMDSICRPIKFYGDFLVWVPNTFTPDGDEFNNQFKPIFSKDRLIEDYNLMIFNRWGELIFESHDPDFGWDGTYHNEFVKDGTYTWKIDVKDGLKNKSESYIGHVNKLQ</sequence>
<dbReference type="OrthoDB" id="607469at2"/>
<dbReference type="Gene3D" id="2.60.40.740">
    <property type="match status" value="3"/>
</dbReference>
<dbReference type="InterPro" id="IPR022409">
    <property type="entry name" value="PKD/Chitinase_dom"/>
</dbReference>
<dbReference type="SMART" id="SM00089">
    <property type="entry name" value="PKD"/>
    <property type="match status" value="2"/>
</dbReference>
<dbReference type="SUPFAM" id="SSF49299">
    <property type="entry name" value="PKD domain"/>
    <property type="match status" value="2"/>
</dbReference>
<organism evidence="3 4">
    <name type="scientific">Fluviicola chungangensis</name>
    <dbReference type="NCBI Taxonomy" id="2597671"/>
    <lineage>
        <taxon>Bacteria</taxon>
        <taxon>Pseudomonadati</taxon>
        <taxon>Bacteroidota</taxon>
        <taxon>Flavobacteriia</taxon>
        <taxon>Flavobacteriales</taxon>
        <taxon>Crocinitomicaceae</taxon>
        <taxon>Fluviicola</taxon>
    </lineage>
</organism>
<gene>
    <name evidence="3" type="ORF">FO442_00250</name>
</gene>
<dbReference type="InterPro" id="IPR000601">
    <property type="entry name" value="PKD_dom"/>
</dbReference>
<evidence type="ECO:0000256" key="1">
    <source>
        <dbReference type="SAM" id="MobiDB-lite"/>
    </source>
</evidence>
<dbReference type="InterPro" id="IPR035986">
    <property type="entry name" value="PKD_dom_sf"/>
</dbReference>
<dbReference type="InterPro" id="IPR025667">
    <property type="entry name" value="SprB_repeat"/>
</dbReference>
<dbReference type="PROSITE" id="PS50093">
    <property type="entry name" value="PKD"/>
    <property type="match status" value="1"/>
</dbReference>